<gene>
    <name evidence="1" type="ordered locus">HNE_0478</name>
</gene>
<keyword evidence="2" id="KW-1185">Reference proteome</keyword>
<sequence length="95" mass="10183">MANKPGSVRPLRDLAAIPLGRSLLNASARRTRGTGGGQPICAPYLVLLRAGFTMPALLPALRWALTPPFHPYPLAEAFGRFPFCGTFPRLTPGGR</sequence>
<dbReference type="AlphaFoldDB" id="Q0C4Y5"/>
<name>Q0C4Y5_HYPNA</name>
<dbReference type="KEGG" id="hne:HNE_0478"/>
<accession>Q0C4Y5</accession>
<dbReference type="eggNOG" id="ENOG502ZN82">
    <property type="taxonomic scope" value="Bacteria"/>
</dbReference>
<dbReference type="HOGENOM" id="CLU_2369059_0_0_5"/>
<reference evidence="1 2" key="1">
    <citation type="journal article" date="2006" name="J. Bacteriol.">
        <title>Comparative genomic evidence for a close relationship between the dimorphic prosthecate bacteria Hyphomonas neptunium and Caulobacter crescentus.</title>
        <authorList>
            <person name="Badger J.H."/>
            <person name="Hoover T.R."/>
            <person name="Brun Y.V."/>
            <person name="Weiner R.M."/>
            <person name="Laub M.T."/>
            <person name="Alexandre G."/>
            <person name="Mrazek J."/>
            <person name="Ren Q."/>
            <person name="Paulsen I.T."/>
            <person name="Nelson K.E."/>
            <person name="Khouri H.M."/>
            <person name="Radune D."/>
            <person name="Sosa J."/>
            <person name="Dodson R.J."/>
            <person name="Sullivan S.A."/>
            <person name="Rosovitz M.J."/>
            <person name="Madupu R."/>
            <person name="Brinkac L.M."/>
            <person name="Durkin A.S."/>
            <person name="Daugherty S.C."/>
            <person name="Kothari S.P."/>
            <person name="Giglio M.G."/>
            <person name="Zhou L."/>
            <person name="Haft D.H."/>
            <person name="Selengut J.D."/>
            <person name="Davidsen T.M."/>
            <person name="Yang Q."/>
            <person name="Zafar N."/>
            <person name="Ward N.L."/>
        </authorList>
    </citation>
    <scope>NUCLEOTIDE SEQUENCE [LARGE SCALE GENOMIC DNA]</scope>
    <source>
        <strain evidence="1 2">ATCC 15444</strain>
    </source>
</reference>
<organism evidence="1 2">
    <name type="scientific">Hyphomonas neptunium (strain ATCC 15444)</name>
    <dbReference type="NCBI Taxonomy" id="228405"/>
    <lineage>
        <taxon>Bacteria</taxon>
        <taxon>Pseudomonadati</taxon>
        <taxon>Pseudomonadota</taxon>
        <taxon>Alphaproteobacteria</taxon>
        <taxon>Hyphomonadales</taxon>
        <taxon>Hyphomonadaceae</taxon>
        <taxon>Hyphomonas</taxon>
    </lineage>
</organism>
<dbReference type="AntiFam" id="ANF00044">
    <property type="entry name" value="Antisense to RNaseP"/>
</dbReference>
<dbReference type="Proteomes" id="UP000001959">
    <property type="component" value="Chromosome"/>
</dbReference>
<evidence type="ECO:0000313" key="2">
    <source>
        <dbReference type="Proteomes" id="UP000001959"/>
    </source>
</evidence>
<proteinExistence type="predicted"/>
<dbReference type="EMBL" id="CP000158">
    <property type="protein sequence ID" value="ABI77367.1"/>
    <property type="molecule type" value="Genomic_DNA"/>
</dbReference>
<evidence type="ECO:0000313" key="1">
    <source>
        <dbReference type="EMBL" id="ABI77367.1"/>
    </source>
</evidence>
<dbReference type="AntiFam" id="ANF00042">
    <property type="entry name" value="Antisense to RNaseP"/>
</dbReference>
<dbReference type="AntiFam" id="ANF00041">
    <property type="entry name" value="Antisense to RNaseP"/>
</dbReference>
<protein>
    <submittedName>
        <fullName evidence="1">Uncharacterized protein</fullName>
    </submittedName>
</protein>
<dbReference type="STRING" id="228405.HNE_0478"/>